<evidence type="ECO:0000256" key="1">
    <source>
        <dbReference type="SAM" id="SignalP"/>
    </source>
</evidence>
<dbReference type="GeneID" id="110242428"/>
<dbReference type="AlphaFoldDB" id="A0A913XGJ3"/>
<keyword evidence="4" id="KW-1185">Reference proteome</keyword>
<keyword evidence="1" id="KW-0732">Signal</keyword>
<dbReference type="RefSeq" id="XP_020904073.1">
    <property type="nucleotide sequence ID" value="XM_021048414.1"/>
</dbReference>
<dbReference type="EnsemblMetazoa" id="XM_021048414.1">
    <property type="protein sequence ID" value="XP_020904073.1"/>
    <property type="gene ID" value="LOC110242428"/>
</dbReference>
<evidence type="ECO:0000313" key="3">
    <source>
        <dbReference type="EnsemblMetazoa" id="XP_020904073.1"/>
    </source>
</evidence>
<dbReference type="Proteomes" id="UP000887567">
    <property type="component" value="Unplaced"/>
</dbReference>
<reference evidence="3" key="1">
    <citation type="submission" date="2022-11" db="UniProtKB">
        <authorList>
            <consortium name="EnsemblMetazoa"/>
        </authorList>
    </citation>
    <scope>IDENTIFICATION</scope>
</reference>
<dbReference type="GO" id="GO:0005576">
    <property type="term" value="C:extracellular region"/>
    <property type="evidence" value="ECO:0007669"/>
    <property type="project" value="InterPro"/>
</dbReference>
<dbReference type="Gene3D" id="2.170.140.10">
    <property type="entry name" value="Chitin binding domain"/>
    <property type="match status" value="1"/>
</dbReference>
<dbReference type="InterPro" id="IPR002557">
    <property type="entry name" value="Chitin-bd_dom"/>
</dbReference>
<dbReference type="InterPro" id="IPR036508">
    <property type="entry name" value="Chitin-bd_dom_sf"/>
</dbReference>
<dbReference type="GO" id="GO:0008061">
    <property type="term" value="F:chitin binding"/>
    <property type="evidence" value="ECO:0007669"/>
    <property type="project" value="InterPro"/>
</dbReference>
<dbReference type="Pfam" id="PF01607">
    <property type="entry name" value="CBM_14"/>
    <property type="match status" value="1"/>
</dbReference>
<evidence type="ECO:0000313" key="4">
    <source>
        <dbReference type="Proteomes" id="UP000887567"/>
    </source>
</evidence>
<name>A0A913XGJ3_EXADI</name>
<dbReference type="KEGG" id="epa:110242428"/>
<feature type="signal peptide" evidence="1">
    <location>
        <begin position="1"/>
        <end position="24"/>
    </location>
</feature>
<dbReference type="SUPFAM" id="SSF57625">
    <property type="entry name" value="Invertebrate chitin-binding proteins"/>
    <property type="match status" value="1"/>
</dbReference>
<dbReference type="OrthoDB" id="5985073at2759"/>
<dbReference type="SMART" id="SM00494">
    <property type="entry name" value="ChtBD2"/>
    <property type="match status" value="1"/>
</dbReference>
<feature type="domain" description="Chitin-binding type-2" evidence="2">
    <location>
        <begin position="149"/>
        <end position="205"/>
    </location>
</feature>
<feature type="chain" id="PRO_5036826364" description="Chitin-binding type-2 domain-containing protein" evidence="1">
    <location>
        <begin position="25"/>
        <end position="209"/>
    </location>
</feature>
<dbReference type="PROSITE" id="PS50940">
    <property type="entry name" value="CHIT_BIND_II"/>
    <property type="match status" value="1"/>
</dbReference>
<protein>
    <recommendedName>
        <fullName evidence="2">Chitin-binding type-2 domain-containing protein</fullName>
    </recommendedName>
</protein>
<accession>A0A913XGJ3</accession>
<sequence length="209" mass="23490">MVALMKALLLVYVCLSFAVFSLNGEGNCPQLKKVGCFKSIDEISKEKFLSKLALTDRPNIDWKNWNNYLRDLACKCAERVGEGNGEIRTFGLEFYGECWTSRNSPFKLETLKSEYASDNCYGPNFEKCNVSNSNEQCAGGADTIAVYQFGFCLFRPDGIYTDPNDCSGFLQCYNNQKLNFKCPTGKLYNVEKKYCDSPSNVNCSGRPTT</sequence>
<proteinExistence type="predicted"/>
<evidence type="ECO:0000259" key="2">
    <source>
        <dbReference type="PROSITE" id="PS50940"/>
    </source>
</evidence>
<organism evidence="3 4">
    <name type="scientific">Exaiptasia diaphana</name>
    <name type="common">Tropical sea anemone</name>
    <name type="synonym">Aiptasia pulchella</name>
    <dbReference type="NCBI Taxonomy" id="2652724"/>
    <lineage>
        <taxon>Eukaryota</taxon>
        <taxon>Metazoa</taxon>
        <taxon>Cnidaria</taxon>
        <taxon>Anthozoa</taxon>
        <taxon>Hexacorallia</taxon>
        <taxon>Actiniaria</taxon>
        <taxon>Aiptasiidae</taxon>
        <taxon>Exaiptasia</taxon>
    </lineage>
</organism>